<dbReference type="Pfam" id="PF02518">
    <property type="entry name" value="HATPase_c"/>
    <property type="match status" value="1"/>
</dbReference>
<name>A0ABN2BJK4_9ACTN</name>
<comment type="caution">
    <text evidence="6">The sequence shown here is derived from an EMBL/GenBank/DDBJ whole genome shotgun (WGS) entry which is preliminary data.</text>
</comment>
<evidence type="ECO:0000313" key="7">
    <source>
        <dbReference type="Proteomes" id="UP001500842"/>
    </source>
</evidence>
<evidence type="ECO:0000259" key="5">
    <source>
        <dbReference type="Pfam" id="PF02518"/>
    </source>
</evidence>
<dbReference type="EMBL" id="BAAAOR010000039">
    <property type="protein sequence ID" value="GAA1542319.1"/>
    <property type="molecule type" value="Genomic_DNA"/>
</dbReference>
<protein>
    <recommendedName>
        <fullName evidence="5">Histidine kinase/HSP90-like ATPase domain-containing protein</fullName>
    </recommendedName>
</protein>
<dbReference type="InterPro" id="IPR036890">
    <property type="entry name" value="HATPase_C_sf"/>
</dbReference>
<dbReference type="RefSeq" id="WP_141002789.1">
    <property type="nucleotide sequence ID" value="NZ_BAAAOR010000039.1"/>
</dbReference>
<dbReference type="CDD" id="cd16917">
    <property type="entry name" value="HATPase_UhpB-NarQ-NarX-like"/>
    <property type="match status" value="1"/>
</dbReference>
<keyword evidence="2" id="KW-0418">Kinase</keyword>
<dbReference type="SUPFAM" id="SSF55874">
    <property type="entry name" value="ATPase domain of HSP90 chaperone/DNA topoisomerase II/histidine kinase"/>
    <property type="match status" value="1"/>
</dbReference>
<accession>A0ABN2BJK4</accession>
<feature type="region of interest" description="Disordered" evidence="4">
    <location>
        <begin position="1"/>
        <end position="33"/>
    </location>
</feature>
<organism evidence="6 7">
    <name type="scientific">Nocardioides humi</name>
    <dbReference type="NCBI Taxonomy" id="449461"/>
    <lineage>
        <taxon>Bacteria</taxon>
        <taxon>Bacillati</taxon>
        <taxon>Actinomycetota</taxon>
        <taxon>Actinomycetes</taxon>
        <taxon>Propionibacteriales</taxon>
        <taxon>Nocardioidaceae</taxon>
        <taxon>Nocardioides</taxon>
    </lineage>
</organism>
<reference evidence="6 7" key="1">
    <citation type="journal article" date="2019" name="Int. J. Syst. Evol. Microbiol.">
        <title>The Global Catalogue of Microorganisms (GCM) 10K type strain sequencing project: providing services to taxonomists for standard genome sequencing and annotation.</title>
        <authorList>
            <consortium name="The Broad Institute Genomics Platform"/>
            <consortium name="The Broad Institute Genome Sequencing Center for Infectious Disease"/>
            <person name="Wu L."/>
            <person name="Ma J."/>
        </authorList>
    </citation>
    <scope>NUCLEOTIDE SEQUENCE [LARGE SCALE GENOMIC DNA]</scope>
    <source>
        <strain evidence="6 7">JCM 14942</strain>
    </source>
</reference>
<keyword evidence="1" id="KW-0808">Transferase</keyword>
<dbReference type="PANTHER" id="PTHR24421:SF56">
    <property type="entry name" value="OXYGEN SENSOR HISTIDINE KINASE RESPONSE REGULATOR DOST"/>
    <property type="match status" value="1"/>
</dbReference>
<keyword evidence="7" id="KW-1185">Reference proteome</keyword>
<dbReference type="InterPro" id="IPR003594">
    <property type="entry name" value="HATPase_dom"/>
</dbReference>
<evidence type="ECO:0000313" key="6">
    <source>
        <dbReference type="EMBL" id="GAA1542319.1"/>
    </source>
</evidence>
<dbReference type="Gene3D" id="3.30.565.10">
    <property type="entry name" value="Histidine kinase-like ATPase, C-terminal domain"/>
    <property type="match status" value="1"/>
</dbReference>
<gene>
    <name evidence="6" type="ORF">GCM10009788_51150</name>
</gene>
<dbReference type="InterPro" id="IPR050482">
    <property type="entry name" value="Sensor_HK_TwoCompSys"/>
</dbReference>
<feature type="domain" description="Histidine kinase/HSP90-like ATPase" evidence="5">
    <location>
        <begin position="140"/>
        <end position="227"/>
    </location>
</feature>
<evidence type="ECO:0000256" key="2">
    <source>
        <dbReference type="ARBA" id="ARBA00022777"/>
    </source>
</evidence>
<dbReference type="Proteomes" id="UP001500842">
    <property type="component" value="Unassembled WGS sequence"/>
</dbReference>
<evidence type="ECO:0000256" key="1">
    <source>
        <dbReference type="ARBA" id="ARBA00022679"/>
    </source>
</evidence>
<keyword evidence="3" id="KW-0902">Two-component regulatory system</keyword>
<evidence type="ECO:0000256" key="3">
    <source>
        <dbReference type="ARBA" id="ARBA00023012"/>
    </source>
</evidence>
<dbReference type="PANTHER" id="PTHR24421">
    <property type="entry name" value="NITRATE/NITRITE SENSOR PROTEIN NARX-RELATED"/>
    <property type="match status" value="1"/>
</dbReference>
<evidence type="ECO:0000256" key="4">
    <source>
        <dbReference type="SAM" id="MobiDB-lite"/>
    </source>
</evidence>
<sequence length="232" mass="24548">MTSPLYARQRDTTRPTDPVDDAPPVVRPRTDRVDHERDRIARALHDAAMARLLRLGDELSSTSGLVTGPAAERLQAAVDAVDAITLSLRELVFGLSGDDAPVARRESMLRALVEGMAGHRGCSAALTVEGDIDRLPHAVADHLTAVLAEAVHNAVTHARADEVVATITATEREVEVTVVDDGAAHLPVTGSGLELANLAARAHHLGGSFLFALRAGGGAVVRWRSPRPADPE</sequence>
<proteinExistence type="predicted"/>